<dbReference type="RefSeq" id="WP_179536582.1">
    <property type="nucleotide sequence ID" value="NZ_JACBYW010000006.1"/>
</dbReference>
<evidence type="ECO:0000313" key="1">
    <source>
        <dbReference type="EMBL" id="NYH80250.1"/>
    </source>
</evidence>
<organism evidence="1 2">
    <name type="scientific">Actinopolyspora biskrensis</name>
    <dbReference type="NCBI Taxonomy" id="1470178"/>
    <lineage>
        <taxon>Bacteria</taxon>
        <taxon>Bacillati</taxon>
        <taxon>Actinomycetota</taxon>
        <taxon>Actinomycetes</taxon>
        <taxon>Actinopolysporales</taxon>
        <taxon>Actinopolysporaceae</taxon>
        <taxon>Actinopolyspora</taxon>
    </lineage>
</organism>
<dbReference type="AlphaFoldDB" id="A0A852Z237"/>
<protein>
    <submittedName>
        <fullName evidence="1">Uncharacterized protein</fullName>
    </submittedName>
</protein>
<evidence type="ECO:0000313" key="2">
    <source>
        <dbReference type="Proteomes" id="UP000548304"/>
    </source>
</evidence>
<comment type="caution">
    <text evidence="1">The sequence shown here is derived from an EMBL/GenBank/DDBJ whole genome shotgun (WGS) entry which is preliminary data.</text>
</comment>
<gene>
    <name evidence="1" type="ORF">FHR84_003599</name>
</gene>
<dbReference type="EMBL" id="JACBYW010000006">
    <property type="protein sequence ID" value="NYH80250.1"/>
    <property type="molecule type" value="Genomic_DNA"/>
</dbReference>
<keyword evidence="2" id="KW-1185">Reference proteome</keyword>
<reference evidence="1 2" key="1">
    <citation type="submission" date="2020-07" db="EMBL/GenBank/DDBJ databases">
        <title>Genomic Encyclopedia of Type Strains, Phase III (KMG-III): the genomes of soil and plant-associated and newly described type strains.</title>
        <authorList>
            <person name="Whitman W."/>
        </authorList>
    </citation>
    <scope>NUCLEOTIDE SEQUENCE [LARGE SCALE GENOMIC DNA]</scope>
    <source>
        <strain evidence="1 2">CECT 8576</strain>
    </source>
</reference>
<proteinExistence type="predicted"/>
<sequence>MDGVVCVIRSAAWAIWGEVVGGELDRDGRFVAVAVEGDGELGDLEQPAEQFLRGVGEVQGEVGQVVQ</sequence>
<accession>A0A852Z237</accession>
<dbReference type="Proteomes" id="UP000548304">
    <property type="component" value="Unassembled WGS sequence"/>
</dbReference>
<name>A0A852Z237_9ACTN</name>